<organism evidence="9 10">
    <name type="scientific">Crenobacter intestini</name>
    <dbReference type="NCBI Taxonomy" id="2563443"/>
    <lineage>
        <taxon>Bacteria</taxon>
        <taxon>Pseudomonadati</taxon>
        <taxon>Pseudomonadota</taxon>
        <taxon>Betaproteobacteria</taxon>
        <taxon>Neisseriales</taxon>
        <taxon>Neisseriaceae</taxon>
        <taxon>Crenobacter</taxon>
    </lineage>
</organism>
<dbReference type="GO" id="GO:0020037">
    <property type="term" value="F:heme binding"/>
    <property type="evidence" value="ECO:0007669"/>
    <property type="project" value="InterPro"/>
</dbReference>
<dbReference type="GO" id="GO:0022900">
    <property type="term" value="P:electron transport chain"/>
    <property type="evidence" value="ECO:0007669"/>
    <property type="project" value="InterPro"/>
</dbReference>
<evidence type="ECO:0000313" key="9">
    <source>
        <dbReference type="EMBL" id="TIC83126.1"/>
    </source>
</evidence>
<feature type="binding site" description="axial binding residue" evidence="6">
    <location>
        <position position="134"/>
    </location>
    <ligand>
        <name>heme c</name>
        <dbReference type="ChEBI" id="CHEBI:61717"/>
    </ligand>
    <ligandPart>
        <name>Fe</name>
        <dbReference type="ChEBI" id="CHEBI:18248"/>
    </ligandPart>
</feature>
<gene>
    <name evidence="9" type="ORF">E5K04_08515</name>
</gene>
<dbReference type="AlphaFoldDB" id="A0A4T0UWH1"/>
<keyword evidence="5 6" id="KW-0408">Iron</keyword>
<evidence type="ECO:0000256" key="5">
    <source>
        <dbReference type="ARBA" id="ARBA00023004"/>
    </source>
</evidence>
<evidence type="ECO:0000256" key="8">
    <source>
        <dbReference type="SAM" id="SignalP"/>
    </source>
</evidence>
<keyword evidence="3 6" id="KW-0479">Metal-binding</keyword>
<feature type="signal peptide" evidence="8">
    <location>
        <begin position="1"/>
        <end position="18"/>
    </location>
</feature>
<dbReference type="PROSITE" id="PS51009">
    <property type="entry name" value="CYTCII"/>
    <property type="match status" value="1"/>
</dbReference>
<dbReference type="OrthoDB" id="5520910at2"/>
<sequence>MYKTLLFAALAVAGTVHANPAAEARVKDFKVILRSFEPMGVVVRDRAPYRKDDFARLAANLKAAAPVPFTRFAAGSQAGSRARADIWSQPAKFGAEKKQFLDAVGRLDAAAQAGDLAAIRASYGQVGQSCKSCHDAFRGPPL</sequence>
<keyword evidence="8" id="KW-0732">Signal</keyword>
<dbReference type="GO" id="GO:0042597">
    <property type="term" value="C:periplasmic space"/>
    <property type="evidence" value="ECO:0007669"/>
    <property type="project" value="InterPro"/>
</dbReference>
<dbReference type="InterPro" id="IPR012127">
    <property type="entry name" value="Cyt_c_prime"/>
</dbReference>
<proteinExistence type="predicted"/>
<feature type="binding site" description="covalent" evidence="7">
    <location>
        <position position="133"/>
    </location>
    <ligand>
        <name>heme c</name>
        <dbReference type="ChEBI" id="CHEBI:61717"/>
    </ligand>
</feature>
<evidence type="ECO:0000256" key="2">
    <source>
        <dbReference type="ARBA" id="ARBA00022617"/>
    </source>
</evidence>
<keyword evidence="2 7" id="KW-0349">Heme</keyword>
<reference evidence="9 10" key="1">
    <citation type="submission" date="2019-04" db="EMBL/GenBank/DDBJ databases">
        <title>Crenobacter sp. nov.</title>
        <authorList>
            <person name="Shi S."/>
        </authorList>
    </citation>
    <scope>NUCLEOTIDE SEQUENCE [LARGE SCALE GENOMIC DNA]</scope>
    <source>
        <strain evidence="9 10">GY 70310</strain>
    </source>
</reference>
<dbReference type="InterPro" id="IPR002321">
    <property type="entry name" value="Cyt_c_II"/>
</dbReference>
<keyword evidence="4" id="KW-0249">Electron transport</keyword>
<evidence type="ECO:0000256" key="3">
    <source>
        <dbReference type="ARBA" id="ARBA00022723"/>
    </source>
</evidence>
<evidence type="ECO:0000256" key="6">
    <source>
        <dbReference type="PIRSR" id="PIRSR000027-1"/>
    </source>
</evidence>
<dbReference type="InterPro" id="IPR010980">
    <property type="entry name" value="Cyt_c/b562"/>
</dbReference>
<keyword evidence="10" id="KW-1185">Reference proteome</keyword>
<feature type="binding site" description="covalent" evidence="7">
    <location>
        <position position="130"/>
    </location>
    <ligand>
        <name>heme c</name>
        <dbReference type="ChEBI" id="CHEBI:61717"/>
    </ligand>
</feature>
<dbReference type="InterPro" id="IPR015984">
    <property type="entry name" value="Cyt_c_prime_subgr"/>
</dbReference>
<keyword evidence="1" id="KW-0813">Transport</keyword>
<evidence type="ECO:0000256" key="7">
    <source>
        <dbReference type="PIRSR" id="PIRSR000027-2"/>
    </source>
</evidence>
<dbReference type="Proteomes" id="UP000308891">
    <property type="component" value="Unassembled WGS sequence"/>
</dbReference>
<comment type="caution">
    <text evidence="9">The sequence shown here is derived from an EMBL/GenBank/DDBJ whole genome shotgun (WGS) entry which is preliminary data.</text>
</comment>
<comment type="PTM">
    <text evidence="7">Binds 1 heme group per subunit.</text>
</comment>
<evidence type="ECO:0000256" key="4">
    <source>
        <dbReference type="ARBA" id="ARBA00022982"/>
    </source>
</evidence>
<evidence type="ECO:0000256" key="1">
    <source>
        <dbReference type="ARBA" id="ARBA00022448"/>
    </source>
</evidence>
<accession>A0A4T0UWH1</accession>
<dbReference type="EMBL" id="STGJ01000008">
    <property type="protein sequence ID" value="TIC83126.1"/>
    <property type="molecule type" value="Genomic_DNA"/>
</dbReference>
<dbReference type="PIRSF" id="PIRSF000027">
    <property type="entry name" value="Cytc_c_prime"/>
    <property type="match status" value="1"/>
</dbReference>
<dbReference type="SUPFAM" id="SSF47175">
    <property type="entry name" value="Cytochromes"/>
    <property type="match status" value="1"/>
</dbReference>
<dbReference type="Pfam" id="PF01322">
    <property type="entry name" value="Cytochrom_C_2"/>
    <property type="match status" value="1"/>
</dbReference>
<name>A0A4T0UWH1_9NEIS</name>
<dbReference type="GO" id="GO:0009055">
    <property type="term" value="F:electron transfer activity"/>
    <property type="evidence" value="ECO:0007669"/>
    <property type="project" value="InterPro"/>
</dbReference>
<feature type="chain" id="PRO_5020672179" evidence="8">
    <location>
        <begin position="19"/>
        <end position="142"/>
    </location>
</feature>
<evidence type="ECO:0000313" key="10">
    <source>
        <dbReference type="Proteomes" id="UP000308891"/>
    </source>
</evidence>
<dbReference type="PRINTS" id="PR00608">
    <property type="entry name" value="CYTCHROMECII"/>
</dbReference>
<protein>
    <submittedName>
        <fullName evidence="9">Cytochrome c</fullName>
    </submittedName>
</protein>
<dbReference type="Gene3D" id="1.20.120.10">
    <property type="entry name" value="Cytochrome c/b562"/>
    <property type="match status" value="1"/>
</dbReference>
<dbReference type="RefSeq" id="WP_136552996.1">
    <property type="nucleotide sequence ID" value="NZ_STGJ01000008.1"/>
</dbReference>
<dbReference type="GO" id="GO:0005506">
    <property type="term" value="F:iron ion binding"/>
    <property type="evidence" value="ECO:0007669"/>
    <property type="project" value="InterPro"/>
</dbReference>